<dbReference type="InterPro" id="IPR005804">
    <property type="entry name" value="FA_desaturase_dom"/>
</dbReference>
<comment type="similarity">
    <text evidence="2">Belongs to the fatty acid desaturase type 1 family.</text>
</comment>
<accession>A0A8J4URZ2</accession>
<keyword evidence="7 13" id="KW-1133">Transmembrane helix</keyword>
<dbReference type="Gene3D" id="3.10.120.10">
    <property type="entry name" value="Cytochrome b5-like heme/steroid binding domain"/>
    <property type="match status" value="1"/>
</dbReference>
<feature type="transmembrane region" description="Helical" evidence="13">
    <location>
        <begin position="349"/>
        <end position="370"/>
    </location>
</feature>
<keyword evidence="10" id="KW-0443">Lipid metabolism</keyword>
<dbReference type="PROSITE" id="PS50255">
    <property type="entry name" value="CYTOCHROME_B5_2"/>
    <property type="match status" value="1"/>
</dbReference>
<name>A0A8J4URZ2_9MYCE</name>
<evidence type="ECO:0000256" key="6">
    <source>
        <dbReference type="ARBA" id="ARBA00022832"/>
    </source>
</evidence>
<sequence length="699" mass="80437">MSCTSSSTPSPIASAKEVLHEMVSKLPKEIFEKSTTKATRKLLLSIGLVTIGAMLVYVLPWYLLPIGWFFMGTACCGLFAVGYACGNDLFFKNRFVNYMVGTLCMLPLMYPLEYWKERIEKKASASRDFVKELATGPYWYLSSVIQWLQLNFSFKFSKNMLVSVSFLYIFIALFFPLMTYGFGIWGLFKYYLIPLFVYHFWMSTFLKAESLSSVSDQPTFFTLPKWVQYLAQDFNIGVTLSNMTNLVPSYKWKEAYNALKKEYKEISELSFSALLTKVDAPVRIIEKNNSTLSVELDTPTPSSVAAPPKRKSRFDGLPWYEKVNWKTAIFLTVTPIMAFYGMFTTPFITKTYITAFLAYYIAGMGITAGYHRLFSHRSYEASFPVKLILVLMGSSTFEMSVIEWCLDHRAHHRFTDTEKDPYNINRGFLYAHMGWLFLKQEQKSDADVSDLVADPLLAFQDKYYLPISFITGWFVPMFICGLGWGDWKGGFFIAGVASKVFMMQCTFCINSLAHYIGEATYTDQRSPRDSWITSLVTFGEGYHNFHHEFPYDYRNGIHASAYDPGKWLICFLSWFGLTYNLKRFPAELFSKGKIQMIEKKVLEQRKQLFWGKPIAELPIITRAQFKSMVEKEKKQLIIIEHTVYDMSEFGATHPGGKQFIDDYNGKDATKAFNGVVYNHSYAARNILDTLRVAILENEK</sequence>
<dbReference type="OrthoDB" id="10260134at2759"/>
<dbReference type="EMBL" id="AJWJ01000237">
    <property type="protein sequence ID" value="KAF2072946.1"/>
    <property type="molecule type" value="Genomic_DNA"/>
</dbReference>
<keyword evidence="5" id="KW-0479">Metal-binding</keyword>
<feature type="transmembrane region" description="Helical" evidence="13">
    <location>
        <begin position="42"/>
        <end position="62"/>
    </location>
</feature>
<dbReference type="GO" id="GO:0005789">
    <property type="term" value="C:endoplasmic reticulum membrane"/>
    <property type="evidence" value="ECO:0007669"/>
    <property type="project" value="TreeGrafter"/>
</dbReference>
<dbReference type="Proteomes" id="UP000695562">
    <property type="component" value="Unassembled WGS sequence"/>
</dbReference>
<keyword evidence="16" id="KW-1185">Reference proteome</keyword>
<feature type="transmembrane region" description="Helical" evidence="13">
    <location>
        <begin position="161"/>
        <end position="182"/>
    </location>
</feature>
<evidence type="ECO:0000256" key="2">
    <source>
        <dbReference type="ARBA" id="ARBA00009295"/>
    </source>
</evidence>
<keyword evidence="3" id="KW-0444">Lipid biosynthesis</keyword>
<dbReference type="SMART" id="SM01117">
    <property type="entry name" value="Cyt-b5"/>
    <property type="match status" value="1"/>
</dbReference>
<evidence type="ECO:0000256" key="8">
    <source>
        <dbReference type="ARBA" id="ARBA00023002"/>
    </source>
</evidence>
<dbReference type="GO" id="GO:0006636">
    <property type="term" value="P:unsaturated fatty acid biosynthetic process"/>
    <property type="evidence" value="ECO:0007669"/>
    <property type="project" value="TreeGrafter"/>
</dbReference>
<keyword evidence="6" id="KW-0276">Fatty acid metabolism</keyword>
<comment type="subcellular location">
    <subcellularLocation>
        <location evidence="1">Membrane</location>
        <topology evidence="1">Multi-pass membrane protein</topology>
    </subcellularLocation>
</comment>
<reference evidence="15" key="1">
    <citation type="submission" date="2020-01" db="EMBL/GenBank/DDBJ databases">
        <title>Development of genomics and gene disruption for Polysphondylium violaceum indicates a role for the polyketide synthase stlB in stalk morphogenesis.</title>
        <authorList>
            <person name="Narita B."/>
            <person name="Kawabe Y."/>
            <person name="Kin K."/>
            <person name="Saito T."/>
            <person name="Gibbs R."/>
            <person name="Kuspa A."/>
            <person name="Muzny D."/>
            <person name="Queller D."/>
            <person name="Richards S."/>
            <person name="Strassman J."/>
            <person name="Sucgang R."/>
            <person name="Worley K."/>
            <person name="Schaap P."/>
        </authorList>
    </citation>
    <scope>NUCLEOTIDE SEQUENCE</scope>
    <source>
        <strain evidence="15">QSvi11</strain>
    </source>
</reference>
<gene>
    <name evidence="15" type="ORF">CYY_005739</name>
</gene>
<evidence type="ECO:0000256" key="5">
    <source>
        <dbReference type="ARBA" id="ARBA00022723"/>
    </source>
</evidence>
<feature type="transmembrane region" description="Helical" evidence="13">
    <location>
        <begin position="323"/>
        <end position="343"/>
    </location>
</feature>
<evidence type="ECO:0000256" key="13">
    <source>
        <dbReference type="SAM" id="Phobius"/>
    </source>
</evidence>
<evidence type="ECO:0000256" key="7">
    <source>
        <dbReference type="ARBA" id="ARBA00022989"/>
    </source>
</evidence>
<keyword evidence="12" id="KW-0275">Fatty acid biosynthesis</keyword>
<proteinExistence type="inferred from homology"/>
<evidence type="ECO:0000313" key="15">
    <source>
        <dbReference type="EMBL" id="KAF2072946.1"/>
    </source>
</evidence>
<keyword evidence="9" id="KW-0408">Iron</keyword>
<evidence type="ECO:0000313" key="16">
    <source>
        <dbReference type="Proteomes" id="UP000695562"/>
    </source>
</evidence>
<dbReference type="PROSITE" id="PS00476">
    <property type="entry name" value="FATTY_ACID_DESATUR_1"/>
    <property type="match status" value="1"/>
</dbReference>
<dbReference type="SUPFAM" id="SSF55856">
    <property type="entry name" value="Cytochrome b5-like heme/steroid binding domain"/>
    <property type="match status" value="1"/>
</dbReference>
<evidence type="ECO:0000256" key="9">
    <source>
        <dbReference type="ARBA" id="ARBA00023004"/>
    </source>
</evidence>
<dbReference type="InterPro" id="IPR001522">
    <property type="entry name" value="FADS-1_CS"/>
</dbReference>
<dbReference type="InterPro" id="IPR036400">
    <property type="entry name" value="Cyt_B5-like_heme/steroid_sf"/>
</dbReference>
<dbReference type="PANTHER" id="PTHR11351">
    <property type="entry name" value="ACYL-COA DESATURASE"/>
    <property type="match status" value="1"/>
</dbReference>
<comment type="caution">
    <text evidence="15">The sequence shown here is derived from an EMBL/GenBank/DDBJ whole genome shotgun (WGS) entry which is preliminary data.</text>
</comment>
<evidence type="ECO:0000256" key="1">
    <source>
        <dbReference type="ARBA" id="ARBA00004141"/>
    </source>
</evidence>
<dbReference type="AlphaFoldDB" id="A0A8J4URZ2"/>
<dbReference type="CDD" id="cd03505">
    <property type="entry name" value="Delta9-FADS-like"/>
    <property type="match status" value="1"/>
</dbReference>
<dbReference type="GO" id="GO:0005506">
    <property type="term" value="F:iron ion binding"/>
    <property type="evidence" value="ECO:0007669"/>
    <property type="project" value="TreeGrafter"/>
</dbReference>
<dbReference type="Pfam" id="PF00487">
    <property type="entry name" value="FA_desaturase"/>
    <property type="match status" value="1"/>
</dbReference>
<dbReference type="InterPro" id="IPR001199">
    <property type="entry name" value="Cyt_B5-like_heme/steroid-bd"/>
</dbReference>
<evidence type="ECO:0000259" key="14">
    <source>
        <dbReference type="PROSITE" id="PS50255"/>
    </source>
</evidence>
<evidence type="ECO:0000256" key="10">
    <source>
        <dbReference type="ARBA" id="ARBA00023098"/>
    </source>
</evidence>
<feature type="transmembrane region" description="Helical" evidence="13">
    <location>
        <begin position="463"/>
        <end position="485"/>
    </location>
</feature>
<dbReference type="InterPro" id="IPR015876">
    <property type="entry name" value="Acyl-CoA_DS"/>
</dbReference>
<dbReference type="PANTHER" id="PTHR11351:SF29">
    <property type="entry name" value="DELTA 9 FATTY ACID DESATURASE"/>
    <property type="match status" value="1"/>
</dbReference>
<feature type="domain" description="Cytochrome b5 heme-binding" evidence="14">
    <location>
        <begin position="617"/>
        <end position="696"/>
    </location>
</feature>
<evidence type="ECO:0000256" key="12">
    <source>
        <dbReference type="ARBA" id="ARBA00023160"/>
    </source>
</evidence>
<feature type="transmembrane region" description="Helical" evidence="13">
    <location>
        <begin position="95"/>
        <end position="112"/>
    </location>
</feature>
<dbReference type="Pfam" id="PF00173">
    <property type="entry name" value="Cyt-b5"/>
    <property type="match status" value="1"/>
</dbReference>
<keyword evidence="11 13" id="KW-0472">Membrane</keyword>
<evidence type="ECO:0000256" key="4">
    <source>
        <dbReference type="ARBA" id="ARBA00022692"/>
    </source>
</evidence>
<feature type="transmembrane region" description="Helical" evidence="13">
    <location>
        <begin position="68"/>
        <end position="86"/>
    </location>
</feature>
<dbReference type="PRINTS" id="PR00075">
    <property type="entry name" value="FACDDSATRASE"/>
</dbReference>
<dbReference type="GO" id="GO:0004768">
    <property type="term" value="F:stearoyl-CoA 9-desaturase activity"/>
    <property type="evidence" value="ECO:0007669"/>
    <property type="project" value="TreeGrafter"/>
</dbReference>
<keyword evidence="4 13" id="KW-0812">Transmembrane</keyword>
<protein>
    <recommendedName>
        <fullName evidence="14">Cytochrome b5 heme-binding domain-containing protein</fullName>
    </recommendedName>
</protein>
<evidence type="ECO:0000256" key="3">
    <source>
        <dbReference type="ARBA" id="ARBA00022516"/>
    </source>
</evidence>
<organism evidence="15 16">
    <name type="scientific">Polysphondylium violaceum</name>
    <dbReference type="NCBI Taxonomy" id="133409"/>
    <lineage>
        <taxon>Eukaryota</taxon>
        <taxon>Amoebozoa</taxon>
        <taxon>Evosea</taxon>
        <taxon>Eumycetozoa</taxon>
        <taxon>Dictyostelia</taxon>
        <taxon>Dictyosteliales</taxon>
        <taxon>Dictyosteliaceae</taxon>
        <taxon>Polysphondylium</taxon>
    </lineage>
</organism>
<keyword evidence="8" id="KW-0560">Oxidoreductase</keyword>
<evidence type="ECO:0000256" key="11">
    <source>
        <dbReference type="ARBA" id="ARBA00023136"/>
    </source>
</evidence>